<organism evidence="1 2">
    <name type="scientific">Escherichia coli H386</name>
    <dbReference type="NCBI Taxonomy" id="656397"/>
    <lineage>
        <taxon>Bacteria</taxon>
        <taxon>Pseudomonadati</taxon>
        <taxon>Pseudomonadota</taxon>
        <taxon>Gammaproteobacteria</taxon>
        <taxon>Enterobacterales</taxon>
        <taxon>Enterobacteriaceae</taxon>
        <taxon>Escherichia</taxon>
    </lineage>
</organism>
<accession>A0A1X3J8F0</accession>
<sequence>MKNIILLARYIAERAKSATWAVTAKFSLIYQSVEATEVCVPAGKNDAPHRG</sequence>
<gene>
    <name evidence="1" type="ORF">ECVG_05054</name>
</gene>
<dbReference type="EMBL" id="ADJB01000100">
    <property type="protein sequence ID" value="OSK99597.1"/>
    <property type="molecule type" value="Genomic_DNA"/>
</dbReference>
<reference evidence="1 2" key="1">
    <citation type="submission" date="2010-04" db="EMBL/GenBank/DDBJ databases">
        <title>The Genome Sequence of Escherichia coli H386.</title>
        <authorList>
            <consortium name="The Broad Institute Genome Sequencing Platform"/>
            <consortium name="The Broad Institute Genome Sequencing Center for Infectious Disease"/>
            <person name="Feldgarden M."/>
            <person name="Gordon D.M."/>
            <person name="Johnson J.R."/>
            <person name="Johnston B.D."/>
            <person name="Young S."/>
            <person name="Zeng Q."/>
            <person name="Koehrsen M."/>
            <person name="Alvarado L."/>
            <person name="Berlin A.M."/>
            <person name="Borenstein D."/>
            <person name="Chapman S.B."/>
            <person name="Chen Z."/>
            <person name="Engels R."/>
            <person name="Freedman E."/>
            <person name="Gellesch M."/>
            <person name="Goldberg J."/>
            <person name="Griggs A."/>
            <person name="Gujja S."/>
            <person name="Heilman E.R."/>
            <person name="Heiman D.I."/>
            <person name="Hepburn T.A."/>
            <person name="Howarth C."/>
            <person name="Jen D."/>
            <person name="Larson L."/>
            <person name="Mehta T."/>
            <person name="Park D."/>
            <person name="Pearson M."/>
            <person name="Richards J."/>
            <person name="Roberts A."/>
            <person name="Saif S."/>
            <person name="Shea T.D."/>
            <person name="Shenoy N."/>
            <person name="Sisk P."/>
            <person name="Stolte C."/>
            <person name="Sykes S.N."/>
            <person name="Walk T."/>
            <person name="White J."/>
            <person name="Yandava C."/>
            <person name="Haas B."/>
            <person name="Henn M.R."/>
            <person name="Nusbaum C."/>
            <person name="Birren B."/>
        </authorList>
    </citation>
    <scope>NUCLEOTIDE SEQUENCE [LARGE SCALE GENOMIC DNA]</scope>
    <source>
        <strain evidence="1 2">H386</strain>
    </source>
</reference>
<dbReference type="Proteomes" id="UP000193045">
    <property type="component" value="Unassembled WGS sequence"/>
</dbReference>
<evidence type="ECO:0000313" key="2">
    <source>
        <dbReference type="Proteomes" id="UP000193045"/>
    </source>
</evidence>
<protein>
    <submittedName>
        <fullName evidence="1">Uncharacterized protein</fullName>
    </submittedName>
</protein>
<evidence type="ECO:0000313" key="1">
    <source>
        <dbReference type="EMBL" id="OSK99597.1"/>
    </source>
</evidence>
<comment type="caution">
    <text evidence="1">The sequence shown here is derived from an EMBL/GenBank/DDBJ whole genome shotgun (WGS) entry which is preliminary data.</text>
</comment>
<name>A0A1X3J8F0_ECOLX</name>
<proteinExistence type="predicted"/>
<dbReference type="AlphaFoldDB" id="A0A1X3J8F0"/>